<dbReference type="Gene3D" id="3.30.505.10">
    <property type="entry name" value="SH2 domain"/>
    <property type="match status" value="1"/>
</dbReference>
<dbReference type="GO" id="GO:0005886">
    <property type="term" value="C:plasma membrane"/>
    <property type="evidence" value="ECO:0007669"/>
    <property type="project" value="TreeGrafter"/>
</dbReference>
<dbReference type="PRINTS" id="PR00452">
    <property type="entry name" value="SH3DOMAIN"/>
</dbReference>
<dbReference type="GO" id="GO:0005737">
    <property type="term" value="C:cytoplasm"/>
    <property type="evidence" value="ECO:0007669"/>
    <property type="project" value="TreeGrafter"/>
</dbReference>
<keyword evidence="6" id="KW-0727">SH2 domain</keyword>
<evidence type="ECO:0000259" key="9">
    <source>
        <dbReference type="PROSITE" id="PS50002"/>
    </source>
</evidence>
<protein>
    <recommendedName>
        <fullName evidence="5">Osteoclast-stimulating factor 1</fullName>
    </recommendedName>
</protein>
<dbReference type="SUPFAM" id="SSF50044">
    <property type="entry name" value="SH3-domain"/>
    <property type="match status" value="1"/>
</dbReference>
<dbReference type="InterPro" id="IPR001452">
    <property type="entry name" value="SH3_domain"/>
</dbReference>
<dbReference type="PROSITE" id="PS50002">
    <property type="entry name" value="SH3"/>
    <property type="match status" value="1"/>
</dbReference>
<keyword evidence="2" id="KW-0040">ANK repeat</keyword>
<dbReference type="EMBL" id="JAAKFY010000004">
    <property type="protein sequence ID" value="KAF3858000.1"/>
    <property type="molecule type" value="Genomic_DNA"/>
</dbReference>
<dbReference type="PANTHER" id="PTHR45818:SF5">
    <property type="entry name" value="GUANINE NUCLEOTIDE EXCHANGE FACTOR VAV3 ISOFORM X1"/>
    <property type="match status" value="1"/>
</dbReference>
<dbReference type="Gene3D" id="2.30.30.40">
    <property type="entry name" value="SH3 Domains"/>
    <property type="match status" value="1"/>
</dbReference>
<dbReference type="Proteomes" id="UP000518266">
    <property type="component" value="Unassembled WGS sequence"/>
</dbReference>
<feature type="domain" description="SH3" evidence="9">
    <location>
        <begin position="170"/>
        <end position="228"/>
    </location>
</feature>
<evidence type="ECO:0000256" key="1">
    <source>
        <dbReference type="ARBA" id="ARBA00022443"/>
    </source>
</evidence>
<dbReference type="FunFam" id="2.30.30.40:FF:000072">
    <property type="entry name" value="Unconventional Myosin IB"/>
    <property type="match status" value="1"/>
</dbReference>
<comment type="caution">
    <text evidence="10">The sequence shown here is derived from an EMBL/GenBank/DDBJ whole genome shotgun (WGS) entry which is preliminary data.</text>
</comment>
<name>A0A7J5Z8R3_DISMA</name>
<evidence type="ECO:0000313" key="10">
    <source>
        <dbReference type="EMBL" id="KAF3858000.1"/>
    </source>
</evidence>
<keyword evidence="1 7" id="KW-0728">SH3 domain</keyword>
<feature type="domain" description="SH2" evidence="8">
    <location>
        <begin position="16"/>
        <end position="110"/>
    </location>
</feature>
<proteinExistence type="predicted"/>
<dbReference type="PROSITE" id="PS50001">
    <property type="entry name" value="SH2"/>
    <property type="match status" value="1"/>
</dbReference>
<evidence type="ECO:0000259" key="8">
    <source>
        <dbReference type="PROSITE" id="PS50001"/>
    </source>
</evidence>
<evidence type="ECO:0000313" key="11">
    <source>
        <dbReference type="Proteomes" id="UP000518266"/>
    </source>
</evidence>
<evidence type="ECO:0000256" key="4">
    <source>
        <dbReference type="ARBA" id="ARBA00037432"/>
    </source>
</evidence>
<dbReference type="AlphaFoldDB" id="A0A7J5Z8R3"/>
<dbReference type="GO" id="GO:0016477">
    <property type="term" value="P:cell migration"/>
    <property type="evidence" value="ECO:0007669"/>
    <property type="project" value="TreeGrafter"/>
</dbReference>
<gene>
    <name evidence="10" type="ORF">F7725_011201</name>
</gene>
<dbReference type="OrthoDB" id="5340910at2759"/>
<evidence type="ECO:0000256" key="7">
    <source>
        <dbReference type="PROSITE-ProRule" id="PRU00192"/>
    </source>
</evidence>
<dbReference type="Pfam" id="PF00017">
    <property type="entry name" value="SH2"/>
    <property type="match status" value="1"/>
</dbReference>
<keyword evidence="11" id="KW-1185">Reference proteome</keyword>
<comment type="function">
    <text evidence="4">Induces bone resorption, acting probably through a signaling cascade which results in the secretion of factor(s) enhancing osteoclast formation and activity.</text>
</comment>
<evidence type="ECO:0000256" key="5">
    <source>
        <dbReference type="ARBA" id="ARBA00040640"/>
    </source>
</evidence>
<accession>A0A7J5Z8R3</accession>
<dbReference type="GO" id="GO:0005085">
    <property type="term" value="F:guanyl-nucleotide exchange factor activity"/>
    <property type="evidence" value="ECO:0007669"/>
    <property type="project" value="TreeGrafter"/>
</dbReference>
<dbReference type="SMART" id="SM00252">
    <property type="entry name" value="SH2"/>
    <property type="match status" value="1"/>
</dbReference>
<sequence>MIDSIVSAEVVYGCFRFAGPVERYQAEVELLDRGNSTYLIRHRSKECTEYAISIKFNDKVKHIKILTKDGCFYIAESRLFRTVLDLVEYYKQHSLKEGFSSLDTTLQVPYREMSNGNTPTRPLPRLAVILNKVPKKMKLFFHLKSNGCSMNLNKRGLSIIRLFLSVFSPRVVGIAVARYDFSSRDTRELSLQQADIIKIYTKMTNGWWKGEVDGRMGWFPSTYVEEED</sequence>
<dbReference type="InterPro" id="IPR036028">
    <property type="entry name" value="SH3-like_dom_sf"/>
</dbReference>
<dbReference type="PRINTS" id="PR01887">
    <property type="entry name" value="SPECTRNALPHA"/>
</dbReference>
<evidence type="ECO:0000256" key="3">
    <source>
        <dbReference type="ARBA" id="ARBA00023288"/>
    </source>
</evidence>
<dbReference type="PANTHER" id="PTHR45818">
    <property type="entry name" value="PROTEIN VAV"/>
    <property type="match status" value="1"/>
</dbReference>
<reference evidence="10 11" key="1">
    <citation type="submission" date="2020-03" db="EMBL/GenBank/DDBJ databases">
        <title>Dissostichus mawsoni Genome sequencing and assembly.</title>
        <authorList>
            <person name="Park H."/>
        </authorList>
    </citation>
    <scope>NUCLEOTIDE SEQUENCE [LARGE SCALE GENOMIC DNA]</scope>
    <source>
        <strain evidence="10">DM0001</strain>
        <tissue evidence="10">Muscle</tissue>
    </source>
</reference>
<dbReference type="Pfam" id="PF00018">
    <property type="entry name" value="SH3_1"/>
    <property type="match status" value="1"/>
</dbReference>
<dbReference type="InterPro" id="IPR000980">
    <property type="entry name" value="SH2"/>
</dbReference>
<organism evidence="10 11">
    <name type="scientific">Dissostichus mawsoni</name>
    <name type="common">Antarctic cod</name>
    <dbReference type="NCBI Taxonomy" id="36200"/>
    <lineage>
        <taxon>Eukaryota</taxon>
        <taxon>Metazoa</taxon>
        <taxon>Chordata</taxon>
        <taxon>Craniata</taxon>
        <taxon>Vertebrata</taxon>
        <taxon>Euteleostomi</taxon>
        <taxon>Actinopterygii</taxon>
        <taxon>Neopterygii</taxon>
        <taxon>Teleostei</taxon>
        <taxon>Neoteleostei</taxon>
        <taxon>Acanthomorphata</taxon>
        <taxon>Eupercaria</taxon>
        <taxon>Perciformes</taxon>
        <taxon>Notothenioidei</taxon>
        <taxon>Nototheniidae</taxon>
        <taxon>Dissostichus</taxon>
    </lineage>
</organism>
<dbReference type="SUPFAM" id="SSF55550">
    <property type="entry name" value="SH2 domain"/>
    <property type="match status" value="1"/>
</dbReference>
<keyword evidence="3" id="KW-0449">Lipoprotein</keyword>
<dbReference type="InterPro" id="IPR036860">
    <property type="entry name" value="SH2_dom_sf"/>
</dbReference>
<evidence type="ECO:0000256" key="6">
    <source>
        <dbReference type="PROSITE-ProRule" id="PRU00191"/>
    </source>
</evidence>
<dbReference type="PRINTS" id="PR00401">
    <property type="entry name" value="SH2DOMAIN"/>
</dbReference>
<dbReference type="SMART" id="SM00326">
    <property type="entry name" value="SH3"/>
    <property type="match status" value="1"/>
</dbReference>
<evidence type="ECO:0000256" key="2">
    <source>
        <dbReference type="ARBA" id="ARBA00023043"/>
    </source>
</evidence>